<dbReference type="EMBL" id="JAMWMK010000021">
    <property type="protein sequence ID" value="MDC4248668.1"/>
    <property type="molecule type" value="Genomic_DNA"/>
</dbReference>
<dbReference type="RefSeq" id="WP_002286177.1">
    <property type="nucleotide sequence ID" value="NZ_AP019394.1"/>
</dbReference>
<keyword evidence="1" id="KW-0472">Membrane</keyword>
<protein>
    <submittedName>
        <fullName evidence="4">N-terminal cleavage protein</fullName>
    </submittedName>
</protein>
<sequence length="115" mass="13327">MVAIQKELNKTGFVLLESLTALMIASVCVYLVSFGQLFLLQAEKKSGEELLFIRMIYEDIKTQRMYHKRPERREEMIPYDIQIVDNNGVIEKVFVNMEKEAISIEKTSNSSIYAD</sequence>
<evidence type="ECO:0000313" key="4">
    <source>
        <dbReference type="EMBL" id="OOL82709.1"/>
    </source>
</evidence>
<dbReference type="Proteomes" id="UP001260956">
    <property type="component" value="Unassembled WGS sequence"/>
</dbReference>
<evidence type="ECO:0000313" key="6">
    <source>
        <dbReference type="Proteomes" id="UP001141166"/>
    </source>
</evidence>
<name>A0A1S8II63_ENTFC</name>
<reference evidence="3" key="3">
    <citation type="submission" date="2023-03" db="EMBL/GenBank/DDBJ databases">
        <authorList>
            <person name="Shen W."/>
            <person name="Cai J."/>
        </authorList>
    </citation>
    <scope>NUCLEOTIDE SEQUENCE</scope>
    <source>
        <strain evidence="3">B1010-2</strain>
    </source>
</reference>
<evidence type="ECO:0000313" key="5">
    <source>
        <dbReference type="Proteomes" id="UP000191171"/>
    </source>
</evidence>
<dbReference type="EMBL" id="JARPTX010000003">
    <property type="protein sequence ID" value="MDT2368892.1"/>
    <property type="molecule type" value="Genomic_DNA"/>
</dbReference>
<accession>A0A1S8II63</accession>
<proteinExistence type="predicted"/>
<evidence type="ECO:0000313" key="3">
    <source>
        <dbReference type="EMBL" id="MDT2368892.1"/>
    </source>
</evidence>
<feature type="transmembrane region" description="Helical" evidence="1">
    <location>
        <begin position="20"/>
        <end position="40"/>
    </location>
</feature>
<dbReference type="GeneID" id="66455371"/>
<dbReference type="Proteomes" id="UP001141166">
    <property type="component" value="Unassembled WGS sequence"/>
</dbReference>
<organism evidence="2 6">
    <name type="scientific">Enterococcus faecium</name>
    <name type="common">Streptococcus faecium</name>
    <dbReference type="NCBI Taxonomy" id="1352"/>
    <lineage>
        <taxon>Bacteria</taxon>
        <taxon>Bacillati</taxon>
        <taxon>Bacillota</taxon>
        <taxon>Bacilli</taxon>
        <taxon>Lactobacillales</taxon>
        <taxon>Enterococcaceae</taxon>
        <taxon>Enterococcus</taxon>
    </lineage>
</organism>
<comment type="caution">
    <text evidence="2">The sequence shown here is derived from an EMBL/GenBank/DDBJ whole genome shotgun (WGS) entry which is preliminary data.</text>
</comment>
<evidence type="ECO:0000256" key="1">
    <source>
        <dbReference type="SAM" id="Phobius"/>
    </source>
</evidence>
<reference evidence="4 5" key="1">
    <citation type="submission" date="2017-02" db="EMBL/GenBank/DDBJ databases">
        <title>Clonality and virulence of isolates of VRE in Hematopoietic Stem Cell Transplanted (HSCT) patients.</title>
        <authorList>
            <person name="Marchi A.P."/>
            <person name="Martins R.C."/>
            <person name="Marie S.K."/>
            <person name="Levin A.S."/>
            <person name="Costa S.F."/>
        </authorList>
    </citation>
    <scope>NUCLEOTIDE SEQUENCE [LARGE SCALE GENOMIC DNA]</scope>
    <source>
        <strain evidence="4 5">LIM1759</strain>
    </source>
</reference>
<reference evidence="2" key="2">
    <citation type="submission" date="2022-05" db="EMBL/GenBank/DDBJ databases">
        <title>Draft genome sequences of Clostridium perfringens strains isolated from Peru.</title>
        <authorList>
            <person name="Hurtado R."/>
            <person name="Lima L."/>
            <person name="Sousa T."/>
            <person name="Jaiswal A.K."/>
            <person name="Tiwari S."/>
            <person name="Maturrano L."/>
            <person name="Brenig B."/>
            <person name="Azevedo V."/>
        </authorList>
    </citation>
    <scope>NUCLEOTIDE SEQUENCE</scope>
    <source>
        <strain evidence="2">CP4</strain>
    </source>
</reference>
<evidence type="ECO:0000313" key="2">
    <source>
        <dbReference type="EMBL" id="MDC4248668.1"/>
    </source>
</evidence>
<dbReference type="Proteomes" id="UP000191171">
    <property type="component" value="Unassembled WGS sequence"/>
</dbReference>
<dbReference type="AlphaFoldDB" id="A0A1S8II63"/>
<keyword evidence="1" id="KW-1133">Transmembrane helix</keyword>
<keyword evidence="1" id="KW-0812">Transmembrane</keyword>
<dbReference type="EMBL" id="MVGJ01000035">
    <property type="protein sequence ID" value="OOL82709.1"/>
    <property type="molecule type" value="Genomic_DNA"/>
</dbReference>
<gene>
    <name evidence="4" type="ORF">B1P95_07915</name>
    <name evidence="2" type="ORF">M3X98_11545</name>
    <name evidence="3" type="ORF">P6Z85_01635</name>
</gene>